<dbReference type="EMBL" id="JYDQ01000226">
    <property type="protein sequence ID" value="KRY10538.1"/>
    <property type="molecule type" value="Genomic_DNA"/>
</dbReference>
<name>A0A0V0ZET1_9BILA</name>
<sequence length="70" mass="8599">MMTFIFSHFQNFYFYNRNGKISGQVVMASDGTYWYLLLYFDKILPDMNDKPKNWAVYKIFEKHHLIKFVF</sequence>
<reference evidence="1 2" key="1">
    <citation type="submission" date="2015-01" db="EMBL/GenBank/DDBJ databases">
        <title>Evolution of Trichinella species and genotypes.</title>
        <authorList>
            <person name="Korhonen P.K."/>
            <person name="Edoardo P."/>
            <person name="Giuseppe L.R."/>
            <person name="Gasser R.B."/>
        </authorList>
    </citation>
    <scope>NUCLEOTIDE SEQUENCE [LARGE SCALE GENOMIC DNA]</scope>
    <source>
        <strain evidence="1">ISS2496</strain>
    </source>
</reference>
<dbReference type="Proteomes" id="UP000054783">
    <property type="component" value="Unassembled WGS sequence"/>
</dbReference>
<accession>A0A0V0ZET1</accession>
<proteinExistence type="predicted"/>
<keyword evidence="2" id="KW-1185">Reference proteome</keyword>
<protein>
    <submittedName>
        <fullName evidence="1">Uncharacterized protein</fullName>
    </submittedName>
</protein>
<dbReference type="AlphaFoldDB" id="A0A0V0ZET1"/>
<evidence type="ECO:0000313" key="2">
    <source>
        <dbReference type="Proteomes" id="UP000054783"/>
    </source>
</evidence>
<comment type="caution">
    <text evidence="1">The sequence shown here is derived from an EMBL/GenBank/DDBJ whole genome shotgun (WGS) entry which is preliminary data.</text>
</comment>
<gene>
    <name evidence="1" type="ORF">T12_241</name>
</gene>
<organism evidence="1 2">
    <name type="scientific">Trichinella patagoniensis</name>
    <dbReference type="NCBI Taxonomy" id="990121"/>
    <lineage>
        <taxon>Eukaryota</taxon>
        <taxon>Metazoa</taxon>
        <taxon>Ecdysozoa</taxon>
        <taxon>Nematoda</taxon>
        <taxon>Enoplea</taxon>
        <taxon>Dorylaimia</taxon>
        <taxon>Trichinellida</taxon>
        <taxon>Trichinellidae</taxon>
        <taxon>Trichinella</taxon>
    </lineage>
</organism>
<evidence type="ECO:0000313" key="1">
    <source>
        <dbReference type="EMBL" id="KRY10538.1"/>
    </source>
</evidence>